<proteinExistence type="predicted"/>
<organism evidence="1">
    <name type="scientific">Anguilla anguilla</name>
    <name type="common">European freshwater eel</name>
    <name type="synonym">Muraena anguilla</name>
    <dbReference type="NCBI Taxonomy" id="7936"/>
    <lineage>
        <taxon>Eukaryota</taxon>
        <taxon>Metazoa</taxon>
        <taxon>Chordata</taxon>
        <taxon>Craniata</taxon>
        <taxon>Vertebrata</taxon>
        <taxon>Euteleostomi</taxon>
        <taxon>Actinopterygii</taxon>
        <taxon>Neopterygii</taxon>
        <taxon>Teleostei</taxon>
        <taxon>Anguilliformes</taxon>
        <taxon>Anguillidae</taxon>
        <taxon>Anguilla</taxon>
    </lineage>
</organism>
<dbReference type="EMBL" id="GBXM01017729">
    <property type="protein sequence ID" value="JAH90848.1"/>
    <property type="molecule type" value="Transcribed_RNA"/>
</dbReference>
<evidence type="ECO:0000313" key="1">
    <source>
        <dbReference type="EMBL" id="JAH90848.1"/>
    </source>
</evidence>
<protein>
    <submittedName>
        <fullName evidence="1">Uncharacterized protein</fullName>
    </submittedName>
</protein>
<name>A0A0E9WN14_ANGAN</name>
<sequence length="44" mass="4841">MLQSFFLSTDQQHVCGQEKSSGVGRAVYALRMFHVGTSQKALPV</sequence>
<reference evidence="1" key="1">
    <citation type="submission" date="2014-11" db="EMBL/GenBank/DDBJ databases">
        <authorList>
            <person name="Amaro Gonzalez C."/>
        </authorList>
    </citation>
    <scope>NUCLEOTIDE SEQUENCE</scope>
</reference>
<reference evidence="1" key="2">
    <citation type="journal article" date="2015" name="Fish Shellfish Immunol.">
        <title>Early steps in the European eel (Anguilla anguilla)-Vibrio vulnificus interaction in the gills: Role of the RtxA13 toxin.</title>
        <authorList>
            <person name="Callol A."/>
            <person name="Pajuelo D."/>
            <person name="Ebbesson L."/>
            <person name="Teles M."/>
            <person name="MacKenzie S."/>
            <person name="Amaro C."/>
        </authorList>
    </citation>
    <scope>NUCLEOTIDE SEQUENCE</scope>
</reference>
<dbReference type="AlphaFoldDB" id="A0A0E9WN14"/>
<accession>A0A0E9WN14</accession>